<reference evidence="1 2" key="1">
    <citation type="submission" date="2020-05" db="EMBL/GenBank/DDBJ databases">
        <title>Onion-isolated Pseudomonas sp.</title>
        <authorList>
            <person name="Fujikawa T."/>
            <person name="Sawada H."/>
        </authorList>
    </citation>
    <scope>NUCLEOTIDE SEQUENCE [LARGE SCALE GENOMIC DNA]</scope>
    <source>
        <strain evidence="1 2">MAFF 301512</strain>
    </source>
</reference>
<evidence type="ECO:0008006" key="3">
    <source>
        <dbReference type="Google" id="ProtNLM"/>
    </source>
</evidence>
<dbReference type="RefSeq" id="WP_179028312.1">
    <property type="nucleotide sequence ID" value="NZ_JABUHS010000108.1"/>
</dbReference>
<sequence length="453" mass="49901">MPRSTLIVRVFVALLASLALGYIWIIVSAKLEIGGASPNQQRLGTLPGVRPHAVSQDCTGVKVTAQGTWLVGRVTNEYEQLEPSSERVDLNGLLDGELRPEPETTVVARLGVDGVFKQVAQVSGSACLVASAEGTRVFLLSSLYRPNDAGGQNAVFRSDDQGKTWRWVADGFFPEVSGVATLVSPYFYNQDEVWASRWADDVEPLAGVYYSADGGAHSTPITVPQPLAVTQDYAHSLRPDIQEWRDSTEQLTHVWQQDAQHAVIWVSQRFWGSHPDGKSDNLAIGVTTRVQLKRTAGTWQVEDIQRENGLYISELVDNGAGRVIGLIDQGPHGRAVVAELNTATLAWKTVGDLPSVFSPLSADTQARGLWVGRNSLVVNTYSDHKPPRWLYWWSEASISADAVFYSTDWGHSWKRLSLDGYMGVRGFDGASDRVFWSKQNYADDTLIHAYGLR</sequence>
<comment type="caution">
    <text evidence="1">The sequence shown here is derived from an EMBL/GenBank/DDBJ whole genome shotgun (WGS) entry which is preliminary data.</text>
</comment>
<evidence type="ECO:0000313" key="1">
    <source>
        <dbReference type="EMBL" id="NWN62122.1"/>
    </source>
</evidence>
<protein>
    <recommendedName>
        <fullName evidence="3">Glycosyl hydrolase</fullName>
    </recommendedName>
</protein>
<dbReference type="Gene3D" id="2.130.10.10">
    <property type="entry name" value="YVTN repeat-like/Quinoprotein amine dehydrogenase"/>
    <property type="match status" value="1"/>
</dbReference>
<organism evidence="1 2">
    <name type="scientific">Pseudomonas allii</name>
    <dbReference type="NCBI Taxonomy" id="2740531"/>
    <lineage>
        <taxon>Bacteria</taxon>
        <taxon>Pseudomonadati</taxon>
        <taxon>Pseudomonadota</taxon>
        <taxon>Gammaproteobacteria</taxon>
        <taxon>Pseudomonadales</taxon>
        <taxon>Pseudomonadaceae</taxon>
        <taxon>Pseudomonas</taxon>
    </lineage>
</organism>
<dbReference type="InterPro" id="IPR015943">
    <property type="entry name" value="WD40/YVTN_repeat-like_dom_sf"/>
</dbReference>
<name>A0A7Y8UXR4_9PSED</name>
<dbReference type="InterPro" id="IPR036278">
    <property type="entry name" value="Sialidase_sf"/>
</dbReference>
<dbReference type="EMBL" id="JABUHS010000108">
    <property type="protein sequence ID" value="NWN62122.1"/>
    <property type="molecule type" value="Genomic_DNA"/>
</dbReference>
<accession>A0A7Y8UXR4</accession>
<dbReference type="Proteomes" id="UP000543908">
    <property type="component" value="Unassembled WGS sequence"/>
</dbReference>
<proteinExistence type="predicted"/>
<dbReference type="AlphaFoldDB" id="A0A7Y8UXR4"/>
<dbReference type="SUPFAM" id="SSF50939">
    <property type="entry name" value="Sialidases"/>
    <property type="match status" value="1"/>
</dbReference>
<evidence type="ECO:0000313" key="2">
    <source>
        <dbReference type="Proteomes" id="UP000543908"/>
    </source>
</evidence>
<gene>
    <name evidence="1" type="ORF">HT123_13720</name>
</gene>